<keyword evidence="6" id="KW-0175">Coiled coil</keyword>
<protein>
    <recommendedName>
        <fullName evidence="4">Oxidation resistance protein 1</fullName>
    </recommendedName>
</protein>
<keyword evidence="5" id="KW-0862">Zinc</keyword>
<sequence>MSLPLPVLDIESYTVKQIQYQLQQTLDAPRLKILEIYDTTQISKAQDFNYYVQDLEQKNIVHAFIPLTSLLQPISDICERGVRVNPRKGLKVVIGHANVDSSQKVLEFAHCLVALGNVQNFQLVNSDPNSDTFETATPTPDCILEGFNSLKINENSEFWIFNQRQIRTLQIIRTTSGETLEHSPQFDPLCTLCKQNKAEYWCVNCNASLCHVCNDKSHTANAVLNTHTRIPMNRAGCYMEQCPFHPQNKVEHWCPVCHLPVCFECKLTGNHSQGACSKHQLIPLTEAYLDAIKRTNKESKYFSHRRRVIAEKLRDADVRLNDISSNERNLEDRIMEEAKKAIASLREQSGKRALIVRSNRDELYRKQAELDVYNRFLNTVQELSGPVQFIQAVDSYNDICQTDFKHDIDLPLDLYVEGDLALAGSLSVKPRQLIELPPGVHKRDIDVEEQNFRNTDVYTHTETTTVSEAPTERSYTYTTNGGFISKGQSKHQKLKQVTLSQMSSRKRQKLEEKGIRINFKPFEGSQILTTEENRTNLYFTFPFKGTPQTQLLFSSERDGRSIPVMHQRIDDVGITCLLIRRGAQVFGGFAAAKWNHNGEPFGDNSSSFLFQVSKDAFIPFKPRVEDACALIASYETLSFGKYDLVLDNQFNNCSSRLEMSYSYGLDPKSNDPVTFLAGSQTFKADLVEVWGFFNTEK</sequence>
<feature type="domain" description="B box-type" evidence="7">
    <location>
        <begin position="242"/>
        <end position="284"/>
    </location>
</feature>
<dbReference type="PROSITE" id="PS51886">
    <property type="entry name" value="TLDC"/>
    <property type="match status" value="1"/>
</dbReference>
<dbReference type="eggNOG" id="KOG2177">
    <property type="taxonomic scope" value="Eukaryota"/>
</dbReference>
<accession>A2EG30</accession>
<keyword evidence="10" id="KW-1185">Reference proteome</keyword>
<dbReference type="InParanoid" id="A2EG30"/>
<dbReference type="Proteomes" id="UP000001542">
    <property type="component" value="Unassembled WGS sequence"/>
</dbReference>
<dbReference type="Pfam" id="PF07534">
    <property type="entry name" value="TLD"/>
    <property type="match status" value="1"/>
</dbReference>
<reference evidence="9" key="2">
    <citation type="journal article" date="2007" name="Science">
        <title>Draft genome sequence of the sexually transmitted pathogen Trichomonas vaginalis.</title>
        <authorList>
            <person name="Carlton J.M."/>
            <person name="Hirt R.P."/>
            <person name="Silva J.C."/>
            <person name="Delcher A.L."/>
            <person name="Schatz M."/>
            <person name="Zhao Q."/>
            <person name="Wortman J.R."/>
            <person name="Bidwell S.L."/>
            <person name="Alsmark U.C.M."/>
            <person name="Besteiro S."/>
            <person name="Sicheritz-Ponten T."/>
            <person name="Noel C.J."/>
            <person name="Dacks J.B."/>
            <person name="Foster P.G."/>
            <person name="Simillion C."/>
            <person name="Van de Peer Y."/>
            <person name="Miranda-Saavedra D."/>
            <person name="Barton G.J."/>
            <person name="Westrop G.D."/>
            <person name="Mueller S."/>
            <person name="Dessi D."/>
            <person name="Fiori P.L."/>
            <person name="Ren Q."/>
            <person name="Paulsen I."/>
            <person name="Zhang H."/>
            <person name="Bastida-Corcuera F.D."/>
            <person name="Simoes-Barbosa A."/>
            <person name="Brown M.T."/>
            <person name="Hayes R.D."/>
            <person name="Mukherjee M."/>
            <person name="Okumura C.Y."/>
            <person name="Schneider R."/>
            <person name="Smith A.J."/>
            <person name="Vanacova S."/>
            <person name="Villalvazo M."/>
            <person name="Haas B.J."/>
            <person name="Pertea M."/>
            <person name="Feldblyum T.V."/>
            <person name="Utterback T.R."/>
            <person name="Shu C.L."/>
            <person name="Osoegawa K."/>
            <person name="de Jong P.J."/>
            <person name="Hrdy I."/>
            <person name="Horvathova L."/>
            <person name="Zubacova Z."/>
            <person name="Dolezal P."/>
            <person name="Malik S.B."/>
            <person name="Logsdon J.M. Jr."/>
            <person name="Henze K."/>
            <person name="Gupta A."/>
            <person name="Wang C.C."/>
            <person name="Dunne R.L."/>
            <person name="Upcroft J.A."/>
            <person name="Upcroft P."/>
            <person name="White O."/>
            <person name="Salzberg S.L."/>
            <person name="Tang P."/>
            <person name="Chiu C.-H."/>
            <person name="Lee Y.-S."/>
            <person name="Embley T.M."/>
            <person name="Coombs G.H."/>
            <person name="Mottram J.C."/>
            <person name="Tachezy J."/>
            <person name="Fraser-Liggett C.M."/>
            <person name="Johnson P.J."/>
        </authorList>
    </citation>
    <scope>NUCLEOTIDE SEQUENCE [LARGE SCALE GENOMIC DNA]</scope>
    <source>
        <strain evidence="9">G3</strain>
    </source>
</reference>
<dbReference type="SMR" id="A2EG30"/>
<evidence type="ECO:0000256" key="3">
    <source>
        <dbReference type="ARBA" id="ARBA00023128"/>
    </source>
</evidence>
<keyword evidence="3" id="KW-0496">Mitochondrion</keyword>
<dbReference type="VEuPathDB" id="TrichDB:TVAG_269170"/>
<dbReference type="STRING" id="5722.A2EG30"/>
<name>A2EG30_TRIV3</name>
<keyword evidence="5" id="KW-0479">Metal-binding</keyword>
<dbReference type="GO" id="GO:0008270">
    <property type="term" value="F:zinc ion binding"/>
    <property type="evidence" value="ECO:0007669"/>
    <property type="project" value="UniProtKB-KW"/>
</dbReference>
<dbReference type="OrthoDB" id="153872at2759"/>
<dbReference type="CDD" id="cd19757">
    <property type="entry name" value="Bbox1"/>
    <property type="match status" value="1"/>
</dbReference>
<comment type="similarity">
    <text evidence="2">Belongs to the OXR1 family.</text>
</comment>
<evidence type="ECO:0000313" key="9">
    <source>
        <dbReference type="EMBL" id="EAY08391.1"/>
    </source>
</evidence>
<dbReference type="EMBL" id="DS113379">
    <property type="protein sequence ID" value="EAY08391.1"/>
    <property type="molecule type" value="Genomic_DNA"/>
</dbReference>
<dbReference type="PANTHER" id="PTHR23354:SF62">
    <property type="entry name" value="MUSTARD, ISOFORM V"/>
    <property type="match status" value="1"/>
</dbReference>
<evidence type="ECO:0000313" key="10">
    <source>
        <dbReference type="Proteomes" id="UP000001542"/>
    </source>
</evidence>
<dbReference type="AlphaFoldDB" id="A2EG30"/>
<feature type="domain" description="TLDc" evidence="8">
    <location>
        <begin position="527"/>
        <end position="693"/>
    </location>
</feature>
<feature type="coiled-coil region" evidence="6">
    <location>
        <begin position="313"/>
        <end position="348"/>
    </location>
</feature>
<comment type="subcellular location">
    <subcellularLocation>
        <location evidence="1">Mitochondrion</location>
    </subcellularLocation>
</comment>
<reference evidence="9" key="1">
    <citation type="submission" date="2006-10" db="EMBL/GenBank/DDBJ databases">
        <authorList>
            <person name="Amadeo P."/>
            <person name="Zhao Q."/>
            <person name="Wortman J."/>
            <person name="Fraser-Liggett C."/>
            <person name="Carlton J."/>
        </authorList>
    </citation>
    <scope>NUCLEOTIDE SEQUENCE</scope>
    <source>
        <strain evidence="9">G3</strain>
    </source>
</reference>
<organism evidence="9 10">
    <name type="scientific">Trichomonas vaginalis (strain ATCC PRA-98 / G3)</name>
    <dbReference type="NCBI Taxonomy" id="412133"/>
    <lineage>
        <taxon>Eukaryota</taxon>
        <taxon>Metamonada</taxon>
        <taxon>Parabasalia</taxon>
        <taxon>Trichomonadida</taxon>
        <taxon>Trichomonadidae</taxon>
        <taxon>Trichomonas</taxon>
    </lineage>
</organism>
<evidence type="ECO:0000259" key="7">
    <source>
        <dbReference type="PROSITE" id="PS50119"/>
    </source>
</evidence>
<evidence type="ECO:0000256" key="1">
    <source>
        <dbReference type="ARBA" id="ARBA00004173"/>
    </source>
</evidence>
<dbReference type="VEuPathDB" id="TrichDB:TVAGG3_0516140"/>
<proteinExistence type="inferred from homology"/>
<dbReference type="Gene3D" id="4.10.830.40">
    <property type="match status" value="1"/>
</dbReference>
<dbReference type="PROSITE" id="PS50119">
    <property type="entry name" value="ZF_BBOX"/>
    <property type="match status" value="2"/>
</dbReference>
<dbReference type="Gene3D" id="3.30.160.60">
    <property type="entry name" value="Classic Zinc Finger"/>
    <property type="match status" value="1"/>
</dbReference>
<dbReference type="GO" id="GO:0005739">
    <property type="term" value="C:mitochondrion"/>
    <property type="evidence" value="ECO:0007669"/>
    <property type="project" value="UniProtKB-SubCell"/>
</dbReference>
<evidence type="ECO:0000256" key="5">
    <source>
        <dbReference type="PROSITE-ProRule" id="PRU00024"/>
    </source>
</evidence>
<dbReference type="PANTHER" id="PTHR23354">
    <property type="entry name" value="NUCLEOLAR PROTEIN 7/ESTROGEN RECEPTOR COACTIVATOR-RELATED"/>
    <property type="match status" value="1"/>
</dbReference>
<evidence type="ECO:0000256" key="2">
    <source>
        <dbReference type="ARBA" id="ARBA00009540"/>
    </source>
</evidence>
<dbReference type="SMART" id="SM00584">
    <property type="entry name" value="TLDc"/>
    <property type="match status" value="1"/>
</dbReference>
<dbReference type="InterPro" id="IPR006571">
    <property type="entry name" value="TLDc_dom"/>
</dbReference>
<dbReference type="Pfam" id="PF00643">
    <property type="entry name" value="zf-B_box"/>
    <property type="match status" value="1"/>
</dbReference>
<keyword evidence="5" id="KW-0863">Zinc-finger</keyword>
<evidence type="ECO:0000256" key="6">
    <source>
        <dbReference type="SAM" id="Coils"/>
    </source>
</evidence>
<evidence type="ECO:0000256" key="4">
    <source>
        <dbReference type="ARBA" id="ARBA00040604"/>
    </source>
</evidence>
<feature type="domain" description="B box-type" evidence="7">
    <location>
        <begin position="185"/>
        <end position="232"/>
    </location>
</feature>
<dbReference type="SMART" id="SM00336">
    <property type="entry name" value="BBOX"/>
    <property type="match status" value="2"/>
</dbReference>
<dbReference type="InterPro" id="IPR000315">
    <property type="entry name" value="Znf_B-box"/>
</dbReference>
<gene>
    <name evidence="9" type="ORF">TVAG_269170</name>
</gene>
<dbReference type="SUPFAM" id="SSF57845">
    <property type="entry name" value="B-box zinc-binding domain"/>
    <property type="match status" value="1"/>
</dbReference>
<evidence type="ECO:0000259" key="8">
    <source>
        <dbReference type="PROSITE" id="PS51886"/>
    </source>
</evidence>